<comment type="caution">
    <text evidence="2">The sequence shown here is derived from an EMBL/GenBank/DDBJ whole genome shotgun (WGS) entry which is preliminary data.</text>
</comment>
<protein>
    <submittedName>
        <fullName evidence="2">Transposase IS4</fullName>
    </submittedName>
</protein>
<dbReference type="Pfam" id="PF13843">
    <property type="entry name" value="DDE_Tnp_1_7"/>
    <property type="match status" value="1"/>
</dbReference>
<dbReference type="GO" id="GO:0043565">
    <property type="term" value="F:sequence-specific DNA binding"/>
    <property type="evidence" value="ECO:0007669"/>
    <property type="project" value="TreeGrafter"/>
</dbReference>
<dbReference type="PANTHER" id="PTHR47055:SF3">
    <property type="entry name" value="PHORBOL-ESTER_DAG-TYPE DOMAIN-CONTAINING PROTEIN"/>
    <property type="match status" value="1"/>
</dbReference>
<dbReference type="Proteomes" id="UP001458880">
    <property type="component" value="Unassembled WGS sequence"/>
</dbReference>
<reference evidence="2 3" key="1">
    <citation type="journal article" date="2024" name="BMC Genomics">
        <title>De novo assembly and annotation of Popillia japonica's genome with initial clues to its potential as an invasive pest.</title>
        <authorList>
            <person name="Cucini C."/>
            <person name="Boschi S."/>
            <person name="Funari R."/>
            <person name="Cardaioli E."/>
            <person name="Iannotti N."/>
            <person name="Marturano G."/>
            <person name="Paoli F."/>
            <person name="Bruttini M."/>
            <person name="Carapelli A."/>
            <person name="Frati F."/>
            <person name="Nardi F."/>
        </authorList>
    </citation>
    <scope>NUCLEOTIDE SEQUENCE [LARGE SCALE GENOMIC DNA]</scope>
    <source>
        <strain evidence="2">DMR45628</strain>
    </source>
</reference>
<dbReference type="InterPro" id="IPR029526">
    <property type="entry name" value="PGBD"/>
</dbReference>
<organism evidence="2 3">
    <name type="scientific">Popillia japonica</name>
    <name type="common">Japanese beetle</name>
    <dbReference type="NCBI Taxonomy" id="7064"/>
    <lineage>
        <taxon>Eukaryota</taxon>
        <taxon>Metazoa</taxon>
        <taxon>Ecdysozoa</taxon>
        <taxon>Arthropoda</taxon>
        <taxon>Hexapoda</taxon>
        <taxon>Insecta</taxon>
        <taxon>Pterygota</taxon>
        <taxon>Neoptera</taxon>
        <taxon>Endopterygota</taxon>
        <taxon>Coleoptera</taxon>
        <taxon>Polyphaga</taxon>
        <taxon>Scarabaeiformia</taxon>
        <taxon>Scarabaeidae</taxon>
        <taxon>Rutelinae</taxon>
        <taxon>Popillia</taxon>
    </lineage>
</organism>
<evidence type="ECO:0000259" key="1">
    <source>
        <dbReference type="Pfam" id="PF13843"/>
    </source>
</evidence>
<dbReference type="PANTHER" id="PTHR47055">
    <property type="entry name" value="DDE_TNP_1_7 DOMAIN-CONTAINING PROTEIN"/>
    <property type="match status" value="1"/>
</dbReference>
<dbReference type="EMBL" id="JASPKY010000008">
    <property type="protein sequence ID" value="KAK9754367.1"/>
    <property type="molecule type" value="Genomic_DNA"/>
</dbReference>
<keyword evidence="3" id="KW-1185">Reference proteome</keyword>
<proteinExistence type="predicted"/>
<name>A0AAW1N721_POPJA</name>
<gene>
    <name evidence="2" type="ORF">QE152_g1351</name>
</gene>
<evidence type="ECO:0000313" key="3">
    <source>
        <dbReference type="Proteomes" id="UP001458880"/>
    </source>
</evidence>
<dbReference type="AlphaFoldDB" id="A0AAW1N721"/>
<accession>A0AAW1N721</accession>
<feature type="domain" description="PiggyBac transposable element-derived protein" evidence="1">
    <location>
        <begin position="2"/>
        <end position="103"/>
    </location>
</feature>
<dbReference type="InterPro" id="IPR052638">
    <property type="entry name" value="PiggyBac_TE-derived"/>
</dbReference>
<evidence type="ECO:0000313" key="2">
    <source>
        <dbReference type="EMBL" id="KAK9754367.1"/>
    </source>
</evidence>
<sequence>MKKRNRGEMDCAKDSKNKIVCVPWKDNSVVTTISNEYGMNPVQNRTRNKIEINQPNAIRYYNRFMGGVNQLDNHVSNYRIAFRGKKWYTPIVYWMIDICATNVYLLARQFGSTKDNLQFRREIARAPLTKFGVCEKKDSEVQEQSAKTEQISVFDRIKRNEKTESRGDGLRKRQ</sequence>